<evidence type="ECO:0000256" key="7">
    <source>
        <dbReference type="ARBA" id="ARBA00022723"/>
    </source>
</evidence>
<sequence>MYVLIPVLDDEKHYWVGEDELHKLFRHGEKWLPLHPERELIATRYLKYRKKLAYTAIQHLSEQHTSPIEEVQEEDEVEKPLRLHELRMQLVVDRLKESGAKSVLDLGCGEGKLLRLLMKEKEFTRLAGVDVSYSVLQMAQKRLNLAQTERVELWHGSLLYRDQRWKGFDAATLIEVIEHIEPDRLPSFEQALFGYAKPRTVILTTPNAEYNVRFAGLSPGKFRHPDHRFEWTRQAFQTWAQNVAKCFGYRVTFFPVGPIDEEVGSPAQMAIFQLEAEMVR</sequence>
<dbReference type="InterPro" id="IPR024026">
    <property type="entry name" value="3'-RNA_MeTfrase_Hen1_bac"/>
</dbReference>
<dbReference type="SUPFAM" id="SSF53335">
    <property type="entry name" value="S-adenosyl-L-methionine-dependent methyltransferases"/>
    <property type="match status" value="1"/>
</dbReference>
<evidence type="ECO:0000313" key="14">
    <source>
        <dbReference type="EMBL" id="SFJ47767.1"/>
    </source>
</evidence>
<dbReference type="GO" id="GO:0046872">
    <property type="term" value="F:metal ion binding"/>
    <property type="evidence" value="ECO:0007669"/>
    <property type="project" value="UniProtKB-KW"/>
</dbReference>
<dbReference type="Pfam" id="PF12623">
    <property type="entry name" value="Hen1_L"/>
    <property type="match status" value="1"/>
</dbReference>
<keyword evidence="10" id="KW-0943">RNA-mediated gene silencing</keyword>
<comment type="cofactor">
    <cofactor evidence="1">
        <name>Mg(2+)</name>
        <dbReference type="ChEBI" id="CHEBI:18420"/>
    </cofactor>
</comment>
<dbReference type="GO" id="GO:0090486">
    <property type="term" value="F:small RNA 2'-O-methyltransferase activity"/>
    <property type="evidence" value="ECO:0007669"/>
    <property type="project" value="UniProtKB-EC"/>
</dbReference>
<evidence type="ECO:0000256" key="12">
    <source>
        <dbReference type="ARBA" id="ARBA00048418"/>
    </source>
</evidence>
<dbReference type="STRING" id="46223.SAMN05421852_110120"/>
<comment type="similarity">
    <text evidence="2">Belongs to the methyltransferase superfamily. HEN1 family.</text>
</comment>
<dbReference type="GO" id="GO:0001510">
    <property type="term" value="P:RNA methylation"/>
    <property type="evidence" value="ECO:0007669"/>
    <property type="project" value="InterPro"/>
</dbReference>
<dbReference type="EC" id="2.1.1.386" evidence="11"/>
<dbReference type="NCBIfam" id="TIGR04074">
    <property type="entry name" value="bacter_Hen1"/>
    <property type="match status" value="1"/>
</dbReference>
<dbReference type="CDD" id="cd02440">
    <property type="entry name" value="AdoMet_MTases"/>
    <property type="match status" value="1"/>
</dbReference>
<dbReference type="AlphaFoldDB" id="A0A1I3RR53"/>
<dbReference type="InterPro" id="IPR026610">
    <property type="entry name" value="Hen1"/>
</dbReference>
<evidence type="ECO:0000259" key="13">
    <source>
        <dbReference type="Pfam" id="PF12623"/>
    </source>
</evidence>
<gene>
    <name evidence="14" type="ORF">SAMN05421852_110120</name>
</gene>
<name>A0A1I3RR53_9BACL</name>
<dbReference type="PANTHER" id="PTHR21404:SF3">
    <property type="entry name" value="SMALL RNA 2'-O-METHYLTRANSFERASE"/>
    <property type="match status" value="1"/>
</dbReference>
<feature type="domain" description="Hen1 N-terminal" evidence="13">
    <location>
        <begin position="1"/>
        <end position="60"/>
    </location>
</feature>
<keyword evidence="7" id="KW-0479">Metal-binding</keyword>
<keyword evidence="8" id="KW-0460">Magnesium</keyword>
<dbReference type="GO" id="GO:0031047">
    <property type="term" value="P:regulatory ncRNA-mediated gene silencing"/>
    <property type="evidence" value="ECO:0007669"/>
    <property type="project" value="UniProtKB-KW"/>
</dbReference>
<evidence type="ECO:0000256" key="3">
    <source>
        <dbReference type="ARBA" id="ARBA00021330"/>
    </source>
</evidence>
<comment type="catalytic activity">
    <reaction evidence="12">
        <text>small RNA 3'-end nucleotide + S-adenosyl-L-methionine = small RNA 3'-end 2'-O-methylnucleotide + S-adenosyl-L-homocysteine + H(+)</text>
        <dbReference type="Rhea" id="RHEA:37887"/>
        <dbReference type="Rhea" id="RHEA-COMP:10415"/>
        <dbReference type="Rhea" id="RHEA-COMP:10416"/>
        <dbReference type="ChEBI" id="CHEBI:15378"/>
        <dbReference type="ChEBI" id="CHEBI:57856"/>
        <dbReference type="ChEBI" id="CHEBI:59789"/>
        <dbReference type="ChEBI" id="CHEBI:74896"/>
        <dbReference type="ChEBI" id="CHEBI:74898"/>
        <dbReference type="EC" id="2.1.1.386"/>
    </reaction>
</comment>
<dbReference type="InterPro" id="IPR024740">
    <property type="entry name" value="Hen1_N"/>
</dbReference>
<evidence type="ECO:0000313" key="15">
    <source>
        <dbReference type="Proteomes" id="UP000199545"/>
    </source>
</evidence>
<keyword evidence="4 14" id="KW-0489">Methyltransferase</keyword>
<accession>A0A1I3RR53</accession>
<dbReference type="InterPro" id="IPR029063">
    <property type="entry name" value="SAM-dependent_MTases_sf"/>
</dbReference>
<evidence type="ECO:0000256" key="11">
    <source>
        <dbReference type="ARBA" id="ARBA00035025"/>
    </source>
</evidence>
<evidence type="ECO:0000256" key="9">
    <source>
        <dbReference type="ARBA" id="ARBA00022884"/>
    </source>
</evidence>
<reference evidence="14 15" key="1">
    <citation type="submission" date="2016-10" db="EMBL/GenBank/DDBJ databases">
        <authorList>
            <person name="de Groot N.N."/>
        </authorList>
    </citation>
    <scope>NUCLEOTIDE SEQUENCE [LARGE SCALE GENOMIC DNA]</scope>
    <source>
        <strain evidence="14 15">DSM 44778</strain>
    </source>
</reference>
<dbReference type="Pfam" id="PF13489">
    <property type="entry name" value="Methyltransf_23"/>
    <property type="match status" value="1"/>
</dbReference>
<dbReference type="InterPro" id="IPR038546">
    <property type="entry name" value="Hen1_N_sf"/>
</dbReference>
<keyword evidence="5 14" id="KW-0808">Transferase</keyword>
<evidence type="ECO:0000256" key="4">
    <source>
        <dbReference type="ARBA" id="ARBA00022603"/>
    </source>
</evidence>
<dbReference type="EMBL" id="FORR01000010">
    <property type="protein sequence ID" value="SFJ47767.1"/>
    <property type="molecule type" value="Genomic_DNA"/>
</dbReference>
<keyword evidence="9" id="KW-0694">RNA-binding</keyword>
<evidence type="ECO:0000256" key="2">
    <source>
        <dbReference type="ARBA" id="ARBA00009026"/>
    </source>
</evidence>
<evidence type="ECO:0000256" key="1">
    <source>
        <dbReference type="ARBA" id="ARBA00001946"/>
    </source>
</evidence>
<dbReference type="PANTHER" id="PTHR21404">
    <property type="entry name" value="HEN1"/>
    <property type="match status" value="1"/>
</dbReference>
<protein>
    <recommendedName>
        <fullName evidence="3">Small RNA 2'-O-methyltransferase</fullName>
        <ecNumber evidence="11">2.1.1.386</ecNumber>
    </recommendedName>
</protein>
<dbReference type="Proteomes" id="UP000199545">
    <property type="component" value="Unassembled WGS sequence"/>
</dbReference>
<dbReference type="GO" id="GO:0003723">
    <property type="term" value="F:RNA binding"/>
    <property type="evidence" value="ECO:0007669"/>
    <property type="project" value="UniProtKB-KW"/>
</dbReference>
<keyword evidence="15" id="KW-1185">Reference proteome</keyword>
<evidence type="ECO:0000256" key="10">
    <source>
        <dbReference type="ARBA" id="ARBA00023158"/>
    </source>
</evidence>
<dbReference type="Gene3D" id="3.30.1610.20">
    <property type="entry name" value="Hen1, N-terminal domain"/>
    <property type="match status" value="1"/>
</dbReference>
<evidence type="ECO:0000256" key="5">
    <source>
        <dbReference type="ARBA" id="ARBA00022679"/>
    </source>
</evidence>
<keyword evidence="6" id="KW-0949">S-adenosyl-L-methionine</keyword>
<organism evidence="14 15">
    <name type="scientific">Thermoflavimicrobium dichotomicum</name>
    <dbReference type="NCBI Taxonomy" id="46223"/>
    <lineage>
        <taxon>Bacteria</taxon>
        <taxon>Bacillati</taxon>
        <taxon>Bacillota</taxon>
        <taxon>Bacilli</taxon>
        <taxon>Bacillales</taxon>
        <taxon>Thermoactinomycetaceae</taxon>
        <taxon>Thermoflavimicrobium</taxon>
    </lineage>
</organism>
<evidence type="ECO:0000256" key="6">
    <source>
        <dbReference type="ARBA" id="ARBA00022691"/>
    </source>
</evidence>
<dbReference type="Gene3D" id="3.40.50.150">
    <property type="entry name" value="Vaccinia Virus protein VP39"/>
    <property type="match status" value="1"/>
</dbReference>
<proteinExistence type="inferred from homology"/>
<evidence type="ECO:0000256" key="8">
    <source>
        <dbReference type="ARBA" id="ARBA00022842"/>
    </source>
</evidence>